<comment type="caution">
    <text evidence="1">The sequence shown here is derived from an EMBL/GenBank/DDBJ whole genome shotgun (WGS) entry which is preliminary data.</text>
</comment>
<reference evidence="1 2" key="1">
    <citation type="journal article" date="2017" name="Infect. Genet. Evol.">
        <title>Comparative genome analysis of fish pathogen Flavobacterium columnare reveals extensive sequence diversity within the species.</title>
        <authorList>
            <person name="Kayansamruaj P."/>
            <person name="Dong H.T."/>
            <person name="Hirono I."/>
            <person name="Kondo H."/>
            <person name="Senapin S."/>
            <person name="Rodkhum C."/>
        </authorList>
    </citation>
    <scope>NUCLEOTIDE SEQUENCE [LARGE SCALE GENOMIC DNA]</scope>
    <source>
        <strain evidence="1 2">1215</strain>
    </source>
</reference>
<gene>
    <name evidence="1" type="ORF">BWK59_03180</name>
</gene>
<dbReference type="AlphaFoldDB" id="A0A246GM93"/>
<dbReference type="NCBIfam" id="TIGR02646">
    <property type="entry name" value="retron system putative HNH endonuclease"/>
    <property type="match status" value="1"/>
</dbReference>
<dbReference type="RefSeq" id="WP_088390981.1">
    <property type="nucleotide sequence ID" value="NZ_MTCZ01000016.1"/>
</dbReference>
<sequence length="231" mass="27091">MRYIQKGAIPVFMQDWINARTGAGQNLRYEEFNQKQQLNDVLRVEQKHICCYCQQRINQFKQNNNGNCHNEHLVPQKGVNGNTALQMAYTNIFASCSYSEGVKQKHQYCGTAKGDLLIHPFIQDVNCSSFFKYNAKGEIIPNSPVYNSYEEFLRNEPTLGINDKRALETIRTLNLNVSFLVEERKKLQTRLFKVLNVVPLARVQLKIQQFNNDQRFYPYIDMLLYYMNKKK</sequence>
<proteinExistence type="predicted"/>
<dbReference type="Proteomes" id="UP000197768">
    <property type="component" value="Unassembled WGS sequence"/>
</dbReference>
<name>A0A246GM93_9FLAO</name>
<dbReference type="EMBL" id="MTCZ01000016">
    <property type="protein sequence ID" value="OWP84830.1"/>
    <property type="molecule type" value="Genomic_DNA"/>
</dbReference>
<evidence type="ECO:0000313" key="2">
    <source>
        <dbReference type="Proteomes" id="UP000197768"/>
    </source>
</evidence>
<evidence type="ECO:0000313" key="1">
    <source>
        <dbReference type="EMBL" id="OWP84830.1"/>
    </source>
</evidence>
<dbReference type="InterPro" id="IPR013467">
    <property type="entry name" value="HNH78-like"/>
</dbReference>
<accession>A0A246GM93</accession>
<organism evidence="1 2">
    <name type="scientific">Flavobacterium davisii</name>
    <dbReference type="NCBI Taxonomy" id="2906077"/>
    <lineage>
        <taxon>Bacteria</taxon>
        <taxon>Pseudomonadati</taxon>
        <taxon>Bacteroidota</taxon>
        <taxon>Flavobacteriia</taxon>
        <taxon>Flavobacteriales</taxon>
        <taxon>Flavobacteriaceae</taxon>
        <taxon>Flavobacterium</taxon>
    </lineage>
</organism>
<protein>
    <submittedName>
        <fullName evidence="1">TIGR02646 family protein</fullName>
    </submittedName>
</protein>